<keyword evidence="3" id="KW-1185">Reference proteome</keyword>
<proteinExistence type="predicted"/>
<dbReference type="AlphaFoldDB" id="A0A1I2CUA8"/>
<accession>A0A1I2CUA8</accession>
<name>A0A1I2CUA8_9BACT</name>
<dbReference type="InterPro" id="IPR038670">
    <property type="entry name" value="HslJ-like_sf"/>
</dbReference>
<dbReference type="STRING" id="655355.SAMN05216283_101835"/>
<feature type="domain" description="DUF306" evidence="1">
    <location>
        <begin position="54"/>
        <end position="123"/>
    </location>
</feature>
<protein>
    <submittedName>
        <fullName evidence="2">META domain-containing protein</fullName>
    </submittedName>
</protein>
<dbReference type="Pfam" id="PF03724">
    <property type="entry name" value="META"/>
    <property type="match status" value="1"/>
</dbReference>
<dbReference type="Proteomes" id="UP000198964">
    <property type="component" value="Unassembled WGS sequence"/>
</dbReference>
<evidence type="ECO:0000313" key="2">
    <source>
        <dbReference type="EMBL" id="SFE71901.1"/>
    </source>
</evidence>
<evidence type="ECO:0000259" key="1">
    <source>
        <dbReference type="Pfam" id="PF03724"/>
    </source>
</evidence>
<evidence type="ECO:0000313" key="3">
    <source>
        <dbReference type="Proteomes" id="UP000198964"/>
    </source>
</evidence>
<dbReference type="Gene3D" id="2.40.128.270">
    <property type="match status" value="1"/>
</dbReference>
<dbReference type="InterPro" id="IPR005184">
    <property type="entry name" value="DUF306_Meta_HslJ"/>
</dbReference>
<dbReference type="RefSeq" id="WP_093918538.1">
    <property type="nucleotide sequence ID" value="NZ_FONW01000001.1"/>
</dbReference>
<sequence>MMRYLWLLLIPLFNHSCKDEPAQTQDIFHAWEAKEFISIESFYYPKIDGNKILLNIESPNSYQLKLDHNQCNGQIAQLSHSKIVFQSAGCTKICCDSKFSQKLVEMLPQVTSYHLDNNKLNLYIDGWGSILFQQVQLR</sequence>
<organism evidence="2 3">
    <name type="scientific">Sunxiuqinia elliptica</name>
    <dbReference type="NCBI Taxonomy" id="655355"/>
    <lineage>
        <taxon>Bacteria</taxon>
        <taxon>Pseudomonadati</taxon>
        <taxon>Bacteroidota</taxon>
        <taxon>Bacteroidia</taxon>
        <taxon>Marinilabiliales</taxon>
        <taxon>Prolixibacteraceae</taxon>
        <taxon>Sunxiuqinia</taxon>
    </lineage>
</organism>
<gene>
    <name evidence="2" type="ORF">SAMN05216283_101835</name>
</gene>
<dbReference type="EMBL" id="FONW01000001">
    <property type="protein sequence ID" value="SFE71901.1"/>
    <property type="molecule type" value="Genomic_DNA"/>
</dbReference>
<reference evidence="2 3" key="1">
    <citation type="submission" date="2016-10" db="EMBL/GenBank/DDBJ databases">
        <authorList>
            <person name="de Groot N.N."/>
        </authorList>
    </citation>
    <scope>NUCLEOTIDE SEQUENCE [LARGE SCALE GENOMIC DNA]</scope>
    <source>
        <strain evidence="2 3">CGMCC 1.9156</strain>
    </source>
</reference>